<protein>
    <recommendedName>
        <fullName evidence="3">DUF2158 domain-containing protein</fullName>
    </recommendedName>
</protein>
<accession>A0A4D7B2D8</accession>
<dbReference type="RefSeq" id="WP_136962439.1">
    <property type="nucleotide sequence ID" value="NZ_CP039690.1"/>
</dbReference>
<name>A0A4D7B2D8_9HYPH</name>
<gene>
    <name evidence="1" type="ORF">E8M01_23795</name>
</gene>
<sequence length="87" mass="9668">MQSATTFSIGDRVVAKNGEGRLMEVLGVRPAGADKFAVYCAWWTPGYGRVTRRFLASQLAKAPRLGKAFHDRLVRRNAPVGHARELR</sequence>
<evidence type="ECO:0000313" key="2">
    <source>
        <dbReference type="Proteomes" id="UP000298781"/>
    </source>
</evidence>
<dbReference type="Proteomes" id="UP000298781">
    <property type="component" value="Chromosome"/>
</dbReference>
<evidence type="ECO:0008006" key="3">
    <source>
        <dbReference type="Google" id="ProtNLM"/>
    </source>
</evidence>
<dbReference type="AlphaFoldDB" id="A0A4D7B2D8"/>
<dbReference type="EMBL" id="CP039690">
    <property type="protein sequence ID" value="QCI67001.1"/>
    <property type="molecule type" value="Genomic_DNA"/>
</dbReference>
<keyword evidence="2" id="KW-1185">Reference proteome</keyword>
<organism evidence="1 2">
    <name type="scientific">Phreatobacter stygius</name>
    <dbReference type="NCBI Taxonomy" id="1940610"/>
    <lineage>
        <taxon>Bacteria</taxon>
        <taxon>Pseudomonadati</taxon>
        <taxon>Pseudomonadota</taxon>
        <taxon>Alphaproteobacteria</taxon>
        <taxon>Hyphomicrobiales</taxon>
        <taxon>Phreatobacteraceae</taxon>
        <taxon>Phreatobacter</taxon>
    </lineage>
</organism>
<proteinExistence type="predicted"/>
<dbReference type="KEGG" id="pstg:E8M01_23795"/>
<evidence type="ECO:0000313" key="1">
    <source>
        <dbReference type="EMBL" id="QCI67001.1"/>
    </source>
</evidence>
<reference evidence="1 2" key="1">
    <citation type="submission" date="2019-04" db="EMBL/GenBank/DDBJ databases">
        <title>Phreatobacter aquaticus sp. nov.</title>
        <authorList>
            <person name="Choi A."/>
        </authorList>
    </citation>
    <scope>NUCLEOTIDE SEQUENCE [LARGE SCALE GENOMIC DNA]</scope>
    <source>
        <strain evidence="1 2">KCTC 52518</strain>
    </source>
</reference>